<comment type="caution">
    <text evidence="2">The sequence shown here is derived from an EMBL/GenBank/DDBJ whole genome shotgun (WGS) entry which is preliminary data.</text>
</comment>
<evidence type="ECO:0000313" key="3">
    <source>
        <dbReference type="Proteomes" id="UP000655225"/>
    </source>
</evidence>
<name>A0A834Y506_TETSI</name>
<evidence type="ECO:0000313" key="2">
    <source>
        <dbReference type="EMBL" id="KAF8364570.1"/>
    </source>
</evidence>
<dbReference type="Proteomes" id="UP000655225">
    <property type="component" value="Unassembled WGS sequence"/>
</dbReference>
<dbReference type="OrthoDB" id="21204at2759"/>
<feature type="region of interest" description="Disordered" evidence="1">
    <location>
        <begin position="1"/>
        <end position="67"/>
    </location>
</feature>
<protein>
    <submittedName>
        <fullName evidence="2">Uncharacterized protein</fullName>
    </submittedName>
</protein>
<dbReference type="EMBL" id="JABCRI010001448">
    <property type="protein sequence ID" value="KAF8364570.1"/>
    <property type="molecule type" value="Genomic_DNA"/>
</dbReference>
<gene>
    <name evidence="2" type="ORF">HHK36_033462</name>
</gene>
<feature type="compositionally biased region" description="Polar residues" evidence="1">
    <location>
        <begin position="41"/>
        <end position="50"/>
    </location>
</feature>
<sequence>MGPRGSGEKTAPVDRNTTQGRQEDNVVLKGNYPLLQVYGDTESSPPSSAVLTERSEQSDEQTPSDISSRIMRLSGLMSDTPPSSPPLWTKYLDDEMPPSTKVRGKKGLIMWFDIDFHAEMDRYGDFDTI</sequence>
<dbReference type="AlphaFoldDB" id="A0A834Y506"/>
<accession>A0A834Y506</accession>
<organism evidence="2 3">
    <name type="scientific">Tetracentron sinense</name>
    <name type="common">Spur-leaf</name>
    <dbReference type="NCBI Taxonomy" id="13715"/>
    <lineage>
        <taxon>Eukaryota</taxon>
        <taxon>Viridiplantae</taxon>
        <taxon>Streptophyta</taxon>
        <taxon>Embryophyta</taxon>
        <taxon>Tracheophyta</taxon>
        <taxon>Spermatophyta</taxon>
        <taxon>Magnoliopsida</taxon>
        <taxon>Trochodendrales</taxon>
        <taxon>Trochodendraceae</taxon>
        <taxon>Tetracentron</taxon>
    </lineage>
</organism>
<evidence type="ECO:0000256" key="1">
    <source>
        <dbReference type="SAM" id="MobiDB-lite"/>
    </source>
</evidence>
<reference evidence="2 3" key="1">
    <citation type="submission" date="2020-04" db="EMBL/GenBank/DDBJ databases">
        <title>Plant Genome Project.</title>
        <authorList>
            <person name="Zhang R.-G."/>
        </authorList>
    </citation>
    <scope>NUCLEOTIDE SEQUENCE [LARGE SCALE GENOMIC DNA]</scope>
    <source>
        <strain evidence="2">YNK0</strain>
        <tissue evidence="2">Leaf</tissue>
    </source>
</reference>
<keyword evidence="3" id="KW-1185">Reference proteome</keyword>
<proteinExistence type="predicted"/>